<accession>A0AAN7FIM5</accession>
<feature type="signal peptide" evidence="2">
    <location>
        <begin position="1"/>
        <end position="26"/>
    </location>
</feature>
<dbReference type="AlphaFoldDB" id="A0AAN7FIM5"/>
<name>A0AAN7FIM5_QUERU</name>
<sequence>MEAYNNRKGGLYLLAFLAMLILGAYCCSSAVLVESISTSRCNGGLGECLLLEDDMEFPMNPYIRRRLYEGYTINALTASKAALPPCGRSNDPSRSCTQANCKGRSSPYSRVIQCQ</sequence>
<keyword evidence="4" id="KW-1185">Reference proteome</keyword>
<organism evidence="3 4">
    <name type="scientific">Quercus rubra</name>
    <name type="common">Northern red oak</name>
    <name type="synonym">Quercus borealis</name>
    <dbReference type="NCBI Taxonomy" id="3512"/>
    <lineage>
        <taxon>Eukaryota</taxon>
        <taxon>Viridiplantae</taxon>
        <taxon>Streptophyta</taxon>
        <taxon>Embryophyta</taxon>
        <taxon>Tracheophyta</taxon>
        <taxon>Spermatophyta</taxon>
        <taxon>Magnoliopsida</taxon>
        <taxon>eudicotyledons</taxon>
        <taxon>Gunneridae</taxon>
        <taxon>Pentapetalae</taxon>
        <taxon>rosids</taxon>
        <taxon>fabids</taxon>
        <taxon>Fagales</taxon>
        <taxon>Fagaceae</taxon>
        <taxon>Quercus</taxon>
    </lineage>
</organism>
<dbReference type="EMBL" id="JAXUIC010000004">
    <property type="protein sequence ID" value="KAK4594348.1"/>
    <property type="molecule type" value="Genomic_DNA"/>
</dbReference>
<keyword evidence="2" id="KW-0732">Signal</keyword>
<feature type="region of interest" description="Disordered" evidence="1">
    <location>
        <begin position="86"/>
        <end position="106"/>
    </location>
</feature>
<evidence type="ECO:0000256" key="2">
    <source>
        <dbReference type="SAM" id="SignalP"/>
    </source>
</evidence>
<dbReference type="Proteomes" id="UP001324115">
    <property type="component" value="Unassembled WGS sequence"/>
</dbReference>
<feature type="compositionally biased region" description="Polar residues" evidence="1">
    <location>
        <begin position="90"/>
        <end position="100"/>
    </location>
</feature>
<comment type="caution">
    <text evidence="3">The sequence shown here is derived from an EMBL/GenBank/DDBJ whole genome shotgun (WGS) entry which is preliminary data.</text>
</comment>
<gene>
    <name evidence="3" type="ORF">RGQ29_018146</name>
</gene>
<protein>
    <submittedName>
        <fullName evidence="3">Uncharacterized protein</fullName>
    </submittedName>
</protein>
<proteinExistence type="predicted"/>
<evidence type="ECO:0000313" key="4">
    <source>
        <dbReference type="Proteomes" id="UP001324115"/>
    </source>
</evidence>
<feature type="chain" id="PRO_5042997980" evidence="2">
    <location>
        <begin position="27"/>
        <end position="115"/>
    </location>
</feature>
<evidence type="ECO:0000256" key="1">
    <source>
        <dbReference type="SAM" id="MobiDB-lite"/>
    </source>
</evidence>
<evidence type="ECO:0000313" key="3">
    <source>
        <dbReference type="EMBL" id="KAK4594348.1"/>
    </source>
</evidence>
<reference evidence="3 4" key="1">
    <citation type="journal article" date="2023" name="G3 (Bethesda)">
        <title>A haplotype-resolved chromosome-scale genome for Quercus rubra L. provides insights into the genetics of adaptive traits for red oak species.</title>
        <authorList>
            <person name="Kapoor B."/>
            <person name="Jenkins J."/>
            <person name="Schmutz J."/>
            <person name="Zhebentyayeva T."/>
            <person name="Kuelheim C."/>
            <person name="Coggeshall M."/>
            <person name="Heim C."/>
            <person name="Lasky J.R."/>
            <person name="Leites L."/>
            <person name="Islam-Faridi N."/>
            <person name="Romero-Severson J."/>
            <person name="DeLeo V.L."/>
            <person name="Lucas S.M."/>
            <person name="Lazic D."/>
            <person name="Gailing O."/>
            <person name="Carlson J."/>
            <person name="Staton M."/>
        </authorList>
    </citation>
    <scope>NUCLEOTIDE SEQUENCE [LARGE SCALE GENOMIC DNA]</scope>
    <source>
        <strain evidence="3">Pseudo-F2</strain>
    </source>
</reference>